<evidence type="ECO:0000256" key="1">
    <source>
        <dbReference type="SAM" id="Phobius"/>
    </source>
</evidence>
<comment type="caution">
    <text evidence="2">The sequence shown here is derived from an EMBL/GenBank/DDBJ whole genome shotgun (WGS) entry which is preliminary data.</text>
</comment>
<keyword evidence="1" id="KW-0812">Transmembrane</keyword>
<dbReference type="Proteomes" id="UP001390339">
    <property type="component" value="Unassembled WGS sequence"/>
</dbReference>
<feature type="transmembrane region" description="Helical" evidence="1">
    <location>
        <begin position="124"/>
        <end position="155"/>
    </location>
</feature>
<keyword evidence="3" id="KW-1185">Reference proteome</keyword>
<feature type="transmembrane region" description="Helical" evidence="1">
    <location>
        <begin position="86"/>
        <end position="104"/>
    </location>
</feature>
<gene>
    <name evidence="2" type="ORF">PGQ11_014115</name>
</gene>
<feature type="transmembrane region" description="Helical" evidence="1">
    <location>
        <begin position="45"/>
        <end position="65"/>
    </location>
</feature>
<evidence type="ECO:0000313" key="3">
    <source>
        <dbReference type="Proteomes" id="UP001390339"/>
    </source>
</evidence>
<reference evidence="2 3" key="1">
    <citation type="journal article" date="2024" name="IMA Fungus">
        <title>Apiospora arundinis, a panoply of carbohydrate-active enzymes and secondary metabolites.</title>
        <authorList>
            <person name="Sorensen T."/>
            <person name="Petersen C."/>
            <person name="Muurmann A.T."/>
            <person name="Christiansen J.V."/>
            <person name="Brundto M.L."/>
            <person name="Overgaard C.K."/>
            <person name="Boysen A.T."/>
            <person name="Wollenberg R.D."/>
            <person name="Larsen T.O."/>
            <person name="Sorensen J.L."/>
            <person name="Nielsen K.L."/>
            <person name="Sondergaard T.E."/>
        </authorList>
    </citation>
    <scope>NUCLEOTIDE SEQUENCE [LARGE SCALE GENOMIC DNA]</scope>
    <source>
        <strain evidence="2 3">AAU 773</strain>
    </source>
</reference>
<sequence>MRALVRALIFTLVFACAPAYFAWITNNDIKSYFVEHGMGHDAAHTRIVLAACIMHVVFPIVRVLLQFLQLTEPPGMTRHTYKRVSGTLALVALVFDCFVAKYSWEWRQIFVHAGETVLAKNCLALFIIIIFGLALEGILLGAAIIFVLGICGLGVTSSAISTV</sequence>
<protein>
    <submittedName>
        <fullName evidence="2">Uncharacterized protein</fullName>
    </submittedName>
</protein>
<keyword evidence="1" id="KW-0472">Membrane</keyword>
<evidence type="ECO:0000313" key="2">
    <source>
        <dbReference type="EMBL" id="KAK8851636.1"/>
    </source>
</evidence>
<name>A0ABR2HRC4_9PEZI</name>
<keyword evidence="1" id="KW-1133">Transmembrane helix</keyword>
<accession>A0ABR2HRC4</accession>
<organism evidence="2 3">
    <name type="scientific">Apiospora arundinis</name>
    <dbReference type="NCBI Taxonomy" id="335852"/>
    <lineage>
        <taxon>Eukaryota</taxon>
        <taxon>Fungi</taxon>
        <taxon>Dikarya</taxon>
        <taxon>Ascomycota</taxon>
        <taxon>Pezizomycotina</taxon>
        <taxon>Sordariomycetes</taxon>
        <taxon>Xylariomycetidae</taxon>
        <taxon>Amphisphaeriales</taxon>
        <taxon>Apiosporaceae</taxon>
        <taxon>Apiospora</taxon>
    </lineage>
</organism>
<proteinExistence type="predicted"/>
<dbReference type="EMBL" id="JAPCWZ010000009">
    <property type="protein sequence ID" value="KAK8851636.1"/>
    <property type="molecule type" value="Genomic_DNA"/>
</dbReference>